<feature type="compositionally biased region" description="Low complexity" evidence="1">
    <location>
        <begin position="41"/>
        <end position="54"/>
    </location>
</feature>
<gene>
    <name evidence="2" type="ORF">N7449_009700</name>
</gene>
<feature type="region of interest" description="Disordered" evidence="1">
    <location>
        <begin position="35"/>
        <end position="54"/>
    </location>
</feature>
<name>A0A9W9JAL1_9EURO</name>
<comment type="caution">
    <text evidence="2">The sequence shown here is derived from an EMBL/GenBank/DDBJ whole genome shotgun (WGS) entry which is preliminary data.</text>
</comment>
<evidence type="ECO:0000313" key="2">
    <source>
        <dbReference type="EMBL" id="KAJ5193558.1"/>
    </source>
</evidence>
<sequence>MEAKRPCQACWRSDHPLKDCPFRNFYDPGQGKASIAASGIPTTKTATTKATTKTPATSYAQMRLMAPTKRQRAHPLRSSEFQKPKSLPLATYSEMAGSNEDSVENTPITESISSKRH</sequence>
<proteinExistence type="predicted"/>
<feature type="region of interest" description="Disordered" evidence="1">
    <location>
        <begin position="66"/>
        <end position="117"/>
    </location>
</feature>
<reference evidence="2" key="2">
    <citation type="journal article" date="2023" name="IMA Fungus">
        <title>Comparative genomic study of the Penicillium genus elucidates a diverse pangenome and 15 lateral gene transfer events.</title>
        <authorList>
            <person name="Petersen C."/>
            <person name="Sorensen T."/>
            <person name="Nielsen M.R."/>
            <person name="Sondergaard T.E."/>
            <person name="Sorensen J.L."/>
            <person name="Fitzpatrick D.A."/>
            <person name="Frisvad J.C."/>
            <person name="Nielsen K.L."/>
        </authorList>
    </citation>
    <scope>NUCLEOTIDE SEQUENCE</scope>
    <source>
        <strain evidence="2">IBT 20477</strain>
    </source>
</reference>
<feature type="compositionally biased region" description="Polar residues" evidence="1">
    <location>
        <begin position="104"/>
        <end position="117"/>
    </location>
</feature>
<dbReference type="OrthoDB" id="10432270at2759"/>
<organism evidence="2 3">
    <name type="scientific">Penicillium cf. viridicatum</name>
    <dbReference type="NCBI Taxonomy" id="2972119"/>
    <lineage>
        <taxon>Eukaryota</taxon>
        <taxon>Fungi</taxon>
        <taxon>Dikarya</taxon>
        <taxon>Ascomycota</taxon>
        <taxon>Pezizomycotina</taxon>
        <taxon>Eurotiomycetes</taxon>
        <taxon>Eurotiomycetidae</taxon>
        <taxon>Eurotiales</taxon>
        <taxon>Aspergillaceae</taxon>
        <taxon>Penicillium</taxon>
    </lineage>
</organism>
<evidence type="ECO:0000313" key="3">
    <source>
        <dbReference type="Proteomes" id="UP001150942"/>
    </source>
</evidence>
<dbReference type="EMBL" id="JAPQKQ010000006">
    <property type="protein sequence ID" value="KAJ5193558.1"/>
    <property type="molecule type" value="Genomic_DNA"/>
</dbReference>
<reference evidence="2" key="1">
    <citation type="submission" date="2022-11" db="EMBL/GenBank/DDBJ databases">
        <authorList>
            <person name="Petersen C."/>
        </authorList>
    </citation>
    <scope>NUCLEOTIDE SEQUENCE</scope>
    <source>
        <strain evidence="2">IBT 20477</strain>
    </source>
</reference>
<accession>A0A9W9JAL1</accession>
<keyword evidence="3" id="KW-1185">Reference proteome</keyword>
<evidence type="ECO:0000256" key="1">
    <source>
        <dbReference type="SAM" id="MobiDB-lite"/>
    </source>
</evidence>
<dbReference type="Proteomes" id="UP001150942">
    <property type="component" value="Unassembled WGS sequence"/>
</dbReference>
<protein>
    <submittedName>
        <fullName evidence="2">Uncharacterized protein</fullName>
    </submittedName>
</protein>
<dbReference type="AlphaFoldDB" id="A0A9W9JAL1"/>